<protein>
    <submittedName>
        <fullName evidence="1">Uncharacterized protein</fullName>
    </submittedName>
</protein>
<reference evidence="1" key="1">
    <citation type="submission" date="2020-10" db="EMBL/GenBank/DDBJ databases">
        <authorList>
            <person name="Gilroy R."/>
        </authorList>
    </citation>
    <scope>NUCLEOTIDE SEQUENCE</scope>
    <source>
        <strain evidence="1">B2-16538</strain>
    </source>
</reference>
<dbReference type="EMBL" id="JADILX010000086">
    <property type="protein sequence ID" value="MBO8485902.1"/>
    <property type="molecule type" value="Genomic_DNA"/>
</dbReference>
<dbReference type="Proteomes" id="UP000823750">
    <property type="component" value="Unassembled WGS sequence"/>
</dbReference>
<dbReference type="Pfam" id="PF18924">
    <property type="entry name" value="DUF5674"/>
    <property type="match status" value="1"/>
</dbReference>
<accession>A0A9D9J4I5</accession>
<name>A0A9D9J4I5_9BACT</name>
<evidence type="ECO:0000313" key="1">
    <source>
        <dbReference type="EMBL" id="MBO8485902.1"/>
    </source>
</evidence>
<gene>
    <name evidence="1" type="ORF">IAB78_05710</name>
</gene>
<dbReference type="InterPro" id="IPR043731">
    <property type="entry name" value="DUF5674"/>
</dbReference>
<dbReference type="AlphaFoldDB" id="A0A9D9J4I5"/>
<evidence type="ECO:0000313" key="2">
    <source>
        <dbReference type="Proteomes" id="UP000823750"/>
    </source>
</evidence>
<comment type="caution">
    <text evidence="1">The sequence shown here is derived from an EMBL/GenBank/DDBJ whole genome shotgun (WGS) entry which is preliminary data.</text>
</comment>
<proteinExistence type="predicted"/>
<organism evidence="1 2">
    <name type="scientific">Candidatus Cryptobacteroides excrementavium</name>
    <dbReference type="NCBI Taxonomy" id="2840759"/>
    <lineage>
        <taxon>Bacteria</taxon>
        <taxon>Pseudomonadati</taxon>
        <taxon>Bacteroidota</taxon>
        <taxon>Bacteroidia</taxon>
        <taxon>Bacteroidales</taxon>
        <taxon>Candidatus Cryptobacteroides</taxon>
    </lineage>
</organism>
<sequence length="66" mass="7903">MILKKPMSIYELKNIASEYFGSEDFVEFDSLINIRPWKNNRSRYIEDENVRNKIYGMVKSYFNDAA</sequence>
<reference evidence="1" key="2">
    <citation type="journal article" date="2021" name="PeerJ">
        <title>Extensive microbial diversity within the chicken gut microbiome revealed by metagenomics and culture.</title>
        <authorList>
            <person name="Gilroy R."/>
            <person name="Ravi A."/>
            <person name="Getino M."/>
            <person name="Pursley I."/>
            <person name="Horton D.L."/>
            <person name="Alikhan N.F."/>
            <person name="Baker D."/>
            <person name="Gharbi K."/>
            <person name="Hall N."/>
            <person name="Watson M."/>
            <person name="Adriaenssens E.M."/>
            <person name="Foster-Nyarko E."/>
            <person name="Jarju S."/>
            <person name="Secka A."/>
            <person name="Antonio M."/>
            <person name="Oren A."/>
            <person name="Chaudhuri R.R."/>
            <person name="La Ragione R."/>
            <person name="Hildebrand F."/>
            <person name="Pallen M.J."/>
        </authorList>
    </citation>
    <scope>NUCLEOTIDE SEQUENCE</scope>
    <source>
        <strain evidence="1">B2-16538</strain>
    </source>
</reference>